<organism evidence="3">
    <name type="scientific">Schizaphis graminum</name>
    <name type="common">Green bug aphid</name>
    <dbReference type="NCBI Taxonomy" id="13262"/>
    <lineage>
        <taxon>Eukaryota</taxon>
        <taxon>Metazoa</taxon>
        <taxon>Ecdysozoa</taxon>
        <taxon>Arthropoda</taxon>
        <taxon>Hexapoda</taxon>
        <taxon>Insecta</taxon>
        <taxon>Pterygota</taxon>
        <taxon>Neoptera</taxon>
        <taxon>Paraneoptera</taxon>
        <taxon>Hemiptera</taxon>
        <taxon>Sternorrhyncha</taxon>
        <taxon>Aphidomorpha</taxon>
        <taxon>Aphidoidea</taxon>
        <taxon>Aphididae</taxon>
        <taxon>Aphidini</taxon>
        <taxon>Schizaphis</taxon>
    </lineage>
</organism>
<feature type="compositionally biased region" description="Low complexity" evidence="2">
    <location>
        <begin position="49"/>
        <end position="58"/>
    </location>
</feature>
<gene>
    <name evidence="3" type="ORF">g.16408</name>
</gene>
<evidence type="ECO:0000256" key="2">
    <source>
        <dbReference type="SAM" id="MobiDB-lite"/>
    </source>
</evidence>
<proteinExistence type="predicted"/>
<dbReference type="EMBL" id="GGMR01017436">
    <property type="protein sequence ID" value="MBY30055.1"/>
    <property type="molecule type" value="Transcribed_RNA"/>
</dbReference>
<accession>A0A2S2PKW2</accession>
<feature type="compositionally biased region" description="Polar residues" evidence="2">
    <location>
        <begin position="1"/>
        <end position="11"/>
    </location>
</feature>
<sequence>MEKSISPTARQIVSPPRDLLHESSVRPLPEPLVSSIQETSEISIHESSEISIPESSLSQTEEPPTSGLIQKSLLNKTSNKTPSWIKQFEEFKNEQLKSARENAKQLNDRLDKLEKREEAMLKTQEELVKKLEDANNIELQKLDVFKKMFNID</sequence>
<reference evidence="3" key="1">
    <citation type="submission" date="2018-04" db="EMBL/GenBank/DDBJ databases">
        <title>Transcriptome of Schizaphis graminum biotype I.</title>
        <authorList>
            <person name="Scully E.D."/>
            <person name="Geib S.M."/>
            <person name="Palmer N.A."/>
            <person name="Koch K."/>
            <person name="Bradshaw J."/>
            <person name="Heng-Moss T."/>
            <person name="Sarath G."/>
        </authorList>
    </citation>
    <scope>NUCLEOTIDE SEQUENCE</scope>
</reference>
<feature type="coiled-coil region" evidence="1">
    <location>
        <begin position="89"/>
        <end position="141"/>
    </location>
</feature>
<evidence type="ECO:0000313" key="3">
    <source>
        <dbReference type="EMBL" id="MBY30055.1"/>
    </source>
</evidence>
<feature type="region of interest" description="Disordered" evidence="2">
    <location>
        <begin position="1"/>
        <end position="74"/>
    </location>
</feature>
<name>A0A2S2PKW2_SCHGA</name>
<evidence type="ECO:0000256" key="1">
    <source>
        <dbReference type="SAM" id="Coils"/>
    </source>
</evidence>
<keyword evidence="1" id="KW-0175">Coiled coil</keyword>
<protein>
    <submittedName>
        <fullName evidence="3">Uncharacterized protein</fullName>
    </submittedName>
</protein>
<feature type="compositionally biased region" description="Polar residues" evidence="2">
    <location>
        <begin position="59"/>
        <end position="74"/>
    </location>
</feature>
<dbReference type="AlphaFoldDB" id="A0A2S2PKW2"/>